<dbReference type="EMBL" id="SUMG01000006">
    <property type="protein sequence ID" value="NBG88254.1"/>
    <property type="molecule type" value="Genomic_DNA"/>
</dbReference>
<comment type="caution">
    <text evidence="5">The sequence shown here is derived from an EMBL/GenBank/DDBJ whole genome shotgun (WGS) entry which is preliminary data.</text>
</comment>
<keyword evidence="6" id="KW-1185">Reference proteome</keyword>
<feature type="domain" description="4Fe-4S ferredoxin-type" evidence="4">
    <location>
        <begin position="35"/>
        <end position="64"/>
    </location>
</feature>
<evidence type="ECO:0000313" key="6">
    <source>
        <dbReference type="Proteomes" id="UP000449710"/>
    </source>
</evidence>
<evidence type="ECO:0000256" key="3">
    <source>
        <dbReference type="ARBA" id="ARBA00023014"/>
    </source>
</evidence>
<protein>
    <submittedName>
        <fullName evidence="5">4Fe-4S ferredoxin</fullName>
    </submittedName>
</protein>
<dbReference type="AlphaFoldDB" id="A0AA43XL38"/>
<dbReference type="Pfam" id="PF25160">
    <property type="entry name" value="LdpA_Fe-S-bd"/>
    <property type="match status" value="1"/>
</dbReference>
<name>A0AA43XL38_9CLOT</name>
<dbReference type="PROSITE" id="PS00198">
    <property type="entry name" value="4FE4S_FER_1"/>
    <property type="match status" value="1"/>
</dbReference>
<evidence type="ECO:0000259" key="4">
    <source>
        <dbReference type="PROSITE" id="PS51379"/>
    </source>
</evidence>
<accession>A0AA43XL38</accession>
<dbReference type="GO" id="GO:0046872">
    <property type="term" value="F:metal ion binding"/>
    <property type="evidence" value="ECO:0007669"/>
    <property type="project" value="UniProtKB-KW"/>
</dbReference>
<dbReference type="RefSeq" id="WP_160720606.1">
    <property type="nucleotide sequence ID" value="NZ_SUMG01000006.1"/>
</dbReference>
<evidence type="ECO:0000313" key="5">
    <source>
        <dbReference type="EMBL" id="NBG88254.1"/>
    </source>
</evidence>
<dbReference type="GO" id="GO:0051536">
    <property type="term" value="F:iron-sulfur cluster binding"/>
    <property type="evidence" value="ECO:0007669"/>
    <property type="project" value="UniProtKB-KW"/>
</dbReference>
<gene>
    <name evidence="5" type="ORF">ISALK_07045</name>
</gene>
<keyword evidence="1" id="KW-0479">Metal-binding</keyword>
<dbReference type="InterPro" id="IPR017900">
    <property type="entry name" value="4Fe4S_Fe_S_CS"/>
</dbReference>
<dbReference type="Proteomes" id="UP000449710">
    <property type="component" value="Unassembled WGS sequence"/>
</dbReference>
<dbReference type="SUPFAM" id="SSF54862">
    <property type="entry name" value="4Fe-4S ferredoxins"/>
    <property type="match status" value="1"/>
</dbReference>
<evidence type="ECO:0000256" key="1">
    <source>
        <dbReference type="ARBA" id="ARBA00022723"/>
    </source>
</evidence>
<proteinExistence type="predicted"/>
<reference evidence="5 6" key="1">
    <citation type="submission" date="2019-04" db="EMBL/GenBank/DDBJ databases">
        <title>Isachenkonia alkalipeptolytica gen. nov. sp. nov. a new anaerobic, alkiliphilic organothrophic bacterium capable to reduce synthesized ferrihydrite isolated from a soda lake.</title>
        <authorList>
            <person name="Toshchakov S.V."/>
            <person name="Zavarzina D.G."/>
            <person name="Zhilina T.N."/>
            <person name="Kostrikina N.A."/>
            <person name="Kublanov I.V."/>
        </authorList>
    </citation>
    <scope>NUCLEOTIDE SEQUENCE [LARGE SCALE GENOMIC DNA]</scope>
    <source>
        <strain evidence="5 6">Z-1701</strain>
    </source>
</reference>
<dbReference type="InterPro" id="IPR057431">
    <property type="entry name" value="LdpA_Fe-S-bd"/>
</dbReference>
<dbReference type="PROSITE" id="PS51379">
    <property type="entry name" value="4FE4S_FER_2"/>
    <property type="match status" value="1"/>
</dbReference>
<dbReference type="InterPro" id="IPR017896">
    <property type="entry name" value="4Fe4S_Fe-S-bd"/>
</dbReference>
<evidence type="ECO:0000256" key="2">
    <source>
        <dbReference type="ARBA" id="ARBA00023004"/>
    </source>
</evidence>
<keyword evidence="2" id="KW-0408">Iron</keyword>
<keyword evidence="3" id="KW-0411">Iron-sulfur</keyword>
<sequence>MKKAVIKESTCDKSPFCPAKRVCTVNAIDRSSFLKPFKVIAERCIGCGKCINVCPQRAIIMKKA</sequence>
<dbReference type="Gene3D" id="3.30.70.20">
    <property type="match status" value="1"/>
</dbReference>
<organism evidence="5 6">
    <name type="scientific">Isachenkonia alkalipeptolytica</name>
    <dbReference type="NCBI Taxonomy" id="2565777"/>
    <lineage>
        <taxon>Bacteria</taxon>
        <taxon>Bacillati</taxon>
        <taxon>Bacillota</taxon>
        <taxon>Clostridia</taxon>
        <taxon>Eubacteriales</taxon>
        <taxon>Clostridiaceae</taxon>
        <taxon>Isachenkonia</taxon>
    </lineage>
</organism>